<accession>A0ABM1F3R5</accession>
<dbReference type="PROSITE" id="PS50157">
    <property type="entry name" value="ZINC_FINGER_C2H2_2"/>
    <property type="match status" value="2"/>
</dbReference>
<dbReference type="InterPro" id="IPR013087">
    <property type="entry name" value="Znf_C2H2_type"/>
</dbReference>
<feature type="non-terminal residue" evidence="11">
    <location>
        <position position="1"/>
    </location>
</feature>
<evidence type="ECO:0000256" key="1">
    <source>
        <dbReference type="ARBA" id="ARBA00004123"/>
    </source>
</evidence>
<dbReference type="Gene3D" id="3.30.160.60">
    <property type="entry name" value="Classic Zinc Finger"/>
    <property type="match status" value="3"/>
</dbReference>
<evidence type="ECO:0000256" key="7">
    <source>
        <dbReference type="PROSITE-ProRule" id="PRU00042"/>
    </source>
</evidence>
<dbReference type="SMART" id="SM00355">
    <property type="entry name" value="ZnF_C2H2"/>
    <property type="match status" value="3"/>
</dbReference>
<keyword evidence="10" id="KW-1185">Reference proteome</keyword>
<keyword evidence="6" id="KW-0539">Nucleus</keyword>
<evidence type="ECO:0000256" key="8">
    <source>
        <dbReference type="SAM" id="MobiDB-lite"/>
    </source>
</evidence>
<feature type="region of interest" description="Disordered" evidence="8">
    <location>
        <begin position="64"/>
        <end position="156"/>
    </location>
</feature>
<protein>
    <submittedName>
        <fullName evidence="11">Zinc finger protein GLI2-like</fullName>
    </submittedName>
</protein>
<reference evidence="11" key="1">
    <citation type="submission" date="2025-08" db="UniProtKB">
        <authorList>
            <consortium name="RefSeq"/>
        </authorList>
    </citation>
    <scope>IDENTIFICATION</scope>
</reference>
<keyword evidence="3" id="KW-0677">Repeat</keyword>
<evidence type="ECO:0000256" key="2">
    <source>
        <dbReference type="ARBA" id="ARBA00022723"/>
    </source>
</evidence>
<keyword evidence="4 7" id="KW-0863">Zinc-finger</keyword>
<evidence type="ECO:0000313" key="11">
    <source>
        <dbReference type="RefSeq" id="XP_014679086.1"/>
    </source>
</evidence>
<dbReference type="InterPro" id="IPR036236">
    <property type="entry name" value="Znf_C2H2_sf"/>
</dbReference>
<evidence type="ECO:0000256" key="6">
    <source>
        <dbReference type="ARBA" id="ARBA00023242"/>
    </source>
</evidence>
<dbReference type="PANTHER" id="PTHR45718:SF4">
    <property type="entry name" value="TRANSCRIPTIONAL ACTIVATOR CUBITUS INTERRUPTUS"/>
    <property type="match status" value="1"/>
</dbReference>
<evidence type="ECO:0000313" key="10">
    <source>
        <dbReference type="Proteomes" id="UP000695022"/>
    </source>
</evidence>
<comment type="subcellular location">
    <subcellularLocation>
        <location evidence="1">Nucleus</location>
    </subcellularLocation>
</comment>
<dbReference type="PANTHER" id="PTHR45718">
    <property type="entry name" value="TRANSCRIPTIONAL ACTIVATOR CUBITUS INTERRUPTUS"/>
    <property type="match status" value="1"/>
</dbReference>
<keyword evidence="2" id="KW-0479">Metal-binding</keyword>
<sequence>LPFHAPFAFPHPPLPVDTRAADSRYLYEASRLHGAISPSMNLHPLHYQHLQHYMRQSSLQGSPFLSHGSMLGHQVAGIPRPPSLGMSELRHSSSQHPSVQPLGASKAQSQLTKDSSSGELFQVKREPSSKSESRDDSSQKPSPASGVDPSPKNEPDDFYETNCHWTGCSHEFNTQEELVKHITTDAHSDGTRSRDSPSRRSTCSWFSMRRHTGEKPHKCTFEGCSKAYSRLENLKTHLRSHTGERPYTCEFPGCTKSFSNASDRAKHQNRTHSNAKPYVVQAHRLTSDTRIPALLSGKHVKGRVARPESSHDKSMKN</sequence>
<feature type="domain" description="C2H2-type" evidence="9">
    <location>
        <begin position="247"/>
        <end position="277"/>
    </location>
</feature>
<dbReference type="PROSITE" id="PS00028">
    <property type="entry name" value="ZINC_FINGER_C2H2_1"/>
    <property type="match status" value="3"/>
</dbReference>
<gene>
    <name evidence="11" type="primary">LOC106818932</name>
</gene>
<dbReference type="RefSeq" id="XP_014679086.1">
    <property type="nucleotide sequence ID" value="XM_014823600.1"/>
</dbReference>
<dbReference type="Proteomes" id="UP000695022">
    <property type="component" value="Unplaced"/>
</dbReference>
<dbReference type="InterPro" id="IPR043359">
    <property type="entry name" value="GLI-like"/>
</dbReference>
<proteinExistence type="predicted"/>
<dbReference type="Pfam" id="PF00096">
    <property type="entry name" value="zf-C2H2"/>
    <property type="match status" value="2"/>
</dbReference>
<name>A0ABM1F3R5_PRICU</name>
<evidence type="ECO:0000256" key="3">
    <source>
        <dbReference type="ARBA" id="ARBA00022737"/>
    </source>
</evidence>
<feature type="compositionally biased region" description="Polar residues" evidence="8">
    <location>
        <begin position="106"/>
        <end position="119"/>
    </location>
</feature>
<dbReference type="GeneID" id="106818932"/>
<evidence type="ECO:0000256" key="5">
    <source>
        <dbReference type="ARBA" id="ARBA00022833"/>
    </source>
</evidence>
<evidence type="ECO:0000256" key="4">
    <source>
        <dbReference type="ARBA" id="ARBA00022771"/>
    </source>
</evidence>
<dbReference type="SUPFAM" id="SSF57667">
    <property type="entry name" value="beta-beta-alpha zinc fingers"/>
    <property type="match status" value="3"/>
</dbReference>
<organism evidence="10 11">
    <name type="scientific">Priapulus caudatus</name>
    <name type="common">Priapulid worm</name>
    <dbReference type="NCBI Taxonomy" id="37621"/>
    <lineage>
        <taxon>Eukaryota</taxon>
        <taxon>Metazoa</taxon>
        <taxon>Ecdysozoa</taxon>
        <taxon>Scalidophora</taxon>
        <taxon>Priapulida</taxon>
        <taxon>Priapulimorpha</taxon>
        <taxon>Priapulimorphida</taxon>
        <taxon>Priapulidae</taxon>
        <taxon>Priapulus</taxon>
    </lineage>
</organism>
<feature type="compositionally biased region" description="Basic and acidic residues" evidence="8">
    <location>
        <begin position="122"/>
        <end position="138"/>
    </location>
</feature>
<keyword evidence="5" id="KW-0862">Zinc</keyword>
<evidence type="ECO:0000259" key="9">
    <source>
        <dbReference type="PROSITE" id="PS50157"/>
    </source>
</evidence>
<feature type="domain" description="C2H2-type" evidence="9">
    <location>
        <begin position="217"/>
        <end position="246"/>
    </location>
</feature>